<organism evidence="1">
    <name type="scientific">marine metagenome</name>
    <dbReference type="NCBI Taxonomy" id="408172"/>
    <lineage>
        <taxon>unclassified sequences</taxon>
        <taxon>metagenomes</taxon>
        <taxon>ecological metagenomes</taxon>
    </lineage>
</organism>
<evidence type="ECO:0008006" key="2">
    <source>
        <dbReference type="Google" id="ProtNLM"/>
    </source>
</evidence>
<accession>A0A381XHW4</accession>
<reference evidence="1" key="1">
    <citation type="submission" date="2018-05" db="EMBL/GenBank/DDBJ databases">
        <authorList>
            <person name="Lanie J.A."/>
            <person name="Ng W.-L."/>
            <person name="Kazmierczak K.M."/>
            <person name="Andrzejewski T.M."/>
            <person name="Davidsen T.M."/>
            <person name="Wayne K.J."/>
            <person name="Tettelin H."/>
            <person name="Glass J.I."/>
            <person name="Rusch D."/>
            <person name="Podicherti R."/>
            <person name="Tsui H.-C.T."/>
            <person name="Winkler M.E."/>
        </authorList>
    </citation>
    <scope>NUCLEOTIDE SEQUENCE</scope>
</reference>
<evidence type="ECO:0000313" key="1">
    <source>
        <dbReference type="EMBL" id="SVA64061.1"/>
    </source>
</evidence>
<dbReference type="Gene3D" id="2.60.40.10">
    <property type="entry name" value="Immunoglobulins"/>
    <property type="match status" value="1"/>
</dbReference>
<name>A0A381XHW4_9ZZZZ</name>
<gene>
    <name evidence="1" type="ORF">METZ01_LOCUS116915</name>
</gene>
<proteinExistence type="predicted"/>
<dbReference type="AlphaFoldDB" id="A0A381XHW4"/>
<dbReference type="EMBL" id="UINC01015165">
    <property type="protein sequence ID" value="SVA64061.1"/>
    <property type="molecule type" value="Genomic_DNA"/>
</dbReference>
<sequence length="977" mass="102351">DLKARVGDAIIALGAGFDANEDVTLQLGTQSSTTPTTGVGSFVSVFVISPQNEGLKTLTATGSTSGKSKSTAFTILPDLGEPSFTITDNSDRNGDNTDAESIDKIAGLGDTVTIAGSGYGISEQLRIEFGEQIITANTSATATFETTFIAADQADGLIEINVIGQTSTKKVSDTFTLKPIVGQPTLVITDNSDGNEDATDLGSSDKEAKIGDIVTLRGTNFGPNEEIGIDFGNQSIFANASRDGEFIATFVILKQIGGTKSVLVKGKTSQKSKFDKFTIKPQITAFSPTIGDIGQKVTLQGDGYSANSQLTVRFGDSETSLMTLRNLSVQSAADGAFSFEFSIPIGPYIVTPDADKRINSFIRINDAANLTTGTVAFVKINMQTASLEMQPTQANNGERVTLTGLAVTDNGAPLANTNLGFLLVQLPSGTENTITVQDYQLKIEIDENNVPVGRVETNNSIKTDAIGRIKASFLVPTIAGGKATLRFTSVGNLQTEFDIVPKIVVPITGVRPGDSVAIIGLGYKANDIISARIAGGAVLRTTPMTVKTDASGTFNAAFVVPEDLPGGTFKIVVTDSANSDPDSIPTIQAGLAILGSIDQPSANSQFKPGEPITLIGKGLGANETLSVTIGGISMSFEDEVKSTATGNFELTITTPPLAQGKQILRVDGQKNAAETEIVVVPGDLVVNPSEGSVGTAILVGGEGYPAYAPVQVDLGFSEDVTYSNVDANGNISAKYLIKKPLLPGDKTLSIQVGGKTYFRPFAYVLDNIGPAILSASHDGGNSVITGASIGKVVTIKVIQRDTFDIAARGTYRIGGDAINPPLGEGELYNNGLHNDEQANDTTWAFKYQITSDQITKAEGLATAVPITVTLFDSNGNKTETTTSTPIQIDTEAEILSITASVLQASDGKTKIIRETGTLNIGDTFKILVVSEANAIGTFQILGITEKLPLSRGNFETQYVGEYMIRGGDRGVNAAISI</sequence>
<protein>
    <recommendedName>
        <fullName evidence="2">IPT/TIG domain-containing protein</fullName>
    </recommendedName>
</protein>
<feature type="non-terminal residue" evidence="1">
    <location>
        <position position="977"/>
    </location>
</feature>
<dbReference type="InterPro" id="IPR013783">
    <property type="entry name" value="Ig-like_fold"/>
</dbReference>
<feature type="non-terminal residue" evidence="1">
    <location>
        <position position="1"/>
    </location>
</feature>